<organism evidence="1 2">
    <name type="scientific">Candidatus Accumulibacter proximus</name>
    <dbReference type="NCBI Taxonomy" id="2954385"/>
    <lineage>
        <taxon>Bacteria</taxon>
        <taxon>Pseudomonadati</taxon>
        <taxon>Pseudomonadota</taxon>
        <taxon>Betaproteobacteria</taxon>
        <taxon>Candidatus Accumulibacter</taxon>
    </lineage>
</organism>
<dbReference type="SUPFAM" id="SSF51905">
    <property type="entry name" value="FAD/NAD(P)-binding domain"/>
    <property type="match status" value="1"/>
</dbReference>
<sequence length="551" mass="60786">MDRRDFLVSVAAAAGAASLAGCRSASPPLPPGELLGTSIELGHRLHAADFAPPSETRKVPVVIVGAGIAGLAAGWKLAKSGFADFLLVELESEAGGNSRAGRNAVSAYPWGAHYVPLPNREAIAVRELLGELGVLHGDPHAVQPVYDERYLCATPQERLYRDGRWQEGLLPQTGVSATERQQYQRFADLMEGFTRQRDQLGRRAFALPMALSSPALDLQALDRINMRHWLLTQGLDSPHLHWYVNHACRDDYGVGSAMVSAWAGIHYFACRNGEAQNASSDTVLTAPEGNAWLADGMRRSITARVGERLLTGALAFRVAGGEGAARDQPIAVDLWLPQEQRTLRLLARQLIWAAPLFLVPHVFAAHEALRTAARSFSHAPWLVANLTLSRFPADRAGAPPAWDNVLYDAAGLGYVVSTHQQMRLHPGATVLTWYRTLDELSPQRGREMLRDTPRELWAAQILAELERPHRDIRQLTTRLDVFRNGHAMARPVPGLIWGEARRHFAVDGERLRFAHADVSGFSLFEEAQYRGVLAAERTLRRLGLRFRSSLV</sequence>
<dbReference type="Proteomes" id="UP000697998">
    <property type="component" value="Unassembled WGS sequence"/>
</dbReference>
<accession>A0A935Q1E0</accession>
<reference evidence="1 2" key="1">
    <citation type="submission" date="2020-10" db="EMBL/GenBank/DDBJ databases">
        <title>Connecting structure to function with the recovery of over 1000 high-quality activated sludge metagenome-assembled genomes encoding full-length rRNA genes using long-read sequencing.</title>
        <authorList>
            <person name="Singleton C.M."/>
            <person name="Petriglieri F."/>
            <person name="Kristensen J.M."/>
            <person name="Kirkegaard R.H."/>
            <person name="Michaelsen T.Y."/>
            <person name="Andersen M.H."/>
            <person name="Karst S.M."/>
            <person name="Dueholm M.S."/>
            <person name="Nielsen P.H."/>
            <person name="Albertsen M."/>
        </authorList>
    </citation>
    <scope>NUCLEOTIDE SEQUENCE [LARGE SCALE GENOMIC DNA]</scope>
    <source>
        <strain evidence="1">EsbW_18-Q3-R4-48_BATAC.285</strain>
    </source>
</reference>
<name>A0A935Q1E0_9PROT</name>
<dbReference type="InterPro" id="IPR036188">
    <property type="entry name" value="FAD/NAD-bd_sf"/>
</dbReference>
<gene>
    <name evidence="1" type="ORF">IPJ27_17950</name>
</gene>
<evidence type="ECO:0000313" key="2">
    <source>
        <dbReference type="Proteomes" id="UP000697998"/>
    </source>
</evidence>
<dbReference type="EMBL" id="JADJMH010000020">
    <property type="protein sequence ID" value="MBK7676482.1"/>
    <property type="molecule type" value="Genomic_DNA"/>
</dbReference>
<dbReference type="AlphaFoldDB" id="A0A935Q1E0"/>
<proteinExistence type="predicted"/>
<comment type="caution">
    <text evidence="1">The sequence shown here is derived from an EMBL/GenBank/DDBJ whole genome shotgun (WGS) entry which is preliminary data.</text>
</comment>
<dbReference type="Pfam" id="PF13450">
    <property type="entry name" value="NAD_binding_8"/>
    <property type="match status" value="1"/>
</dbReference>
<dbReference type="Gene3D" id="3.50.50.60">
    <property type="entry name" value="FAD/NAD(P)-binding domain"/>
    <property type="match status" value="1"/>
</dbReference>
<dbReference type="PROSITE" id="PS51257">
    <property type="entry name" value="PROKAR_LIPOPROTEIN"/>
    <property type="match status" value="1"/>
</dbReference>
<protein>
    <submittedName>
        <fullName evidence="1">NAD(P)-binding protein</fullName>
    </submittedName>
</protein>
<evidence type="ECO:0000313" key="1">
    <source>
        <dbReference type="EMBL" id="MBK7676482.1"/>
    </source>
</evidence>